<dbReference type="NCBIfam" id="NF003160">
    <property type="entry name" value="PRK04135.1"/>
    <property type="match status" value="1"/>
</dbReference>
<evidence type="ECO:0000256" key="1">
    <source>
        <dbReference type="ARBA" id="ARBA00000370"/>
    </source>
</evidence>
<dbReference type="GO" id="GO:0004619">
    <property type="term" value="F:phosphoglycerate mutase activity"/>
    <property type="evidence" value="ECO:0007669"/>
    <property type="project" value="UniProtKB-EC"/>
</dbReference>
<sequence length="402" mass="43569">MKDQLSLLQTLSVETDSKIVMLVLDGIGGIPHPDTGLTELETAATPNLDALAAISICGMSDPVMPGITPGSAPGHLGLFGYDPLEYYIGRGVLEALGIDFELRDGDVAARGNFCTLDENGIIVDRRAGRISTGKSTALAEQLCGIDVEGVEVIVKAVKDHRIIVVFRGEGLTDKITDSDPQRVGFRPQTVERLAVDGSKMAEAANQFIEKALHVLKNHHPANGLVLRGFSQKPDLPGFSEIYKLKACAIASYPMYRGLAKVVGMDIIRTGQTVQDEIQSLVENYRKYNYFFVHYKPTDATGEDGKFERKVAMIEELDRVIPQIQALGPDVLVVTGDHSTPAVMKGHSWHSVPVMICGAFCRPDNVNSFNERACLYGGLGHLTASQIMPVAMANAMKLEKYGA</sequence>
<comment type="similarity">
    <text evidence="4">Belongs to the BPG-independent phosphoglycerate mutase family. A-PGAM subfamily.</text>
</comment>
<gene>
    <name evidence="7" type="ORF">V8247_08230</name>
</gene>
<dbReference type="EMBL" id="CP146612">
    <property type="protein sequence ID" value="WWX25232.1"/>
    <property type="molecule type" value="Genomic_DNA"/>
</dbReference>
<evidence type="ECO:0000256" key="3">
    <source>
        <dbReference type="ARBA" id="ARBA00004921"/>
    </source>
</evidence>
<name>A0ABZ2J6M0_9CHLR</name>
<reference evidence="7 8" key="1">
    <citation type="submission" date="2024-03" db="EMBL/GenBank/DDBJ databases">
        <title>A Dehalogenimonas Isolated from Estuarine Sediments Dihaloeliminates Chlorinated Alkanes.</title>
        <authorList>
            <person name="Yang Y."/>
            <person name="Wang H."/>
        </authorList>
    </citation>
    <scope>NUCLEOTIDE SEQUENCE [LARGE SCALE GENOMIC DNA]</scope>
    <source>
        <strain evidence="7 8">W</strain>
    </source>
</reference>
<dbReference type="Pfam" id="PF01676">
    <property type="entry name" value="Metalloenzyme"/>
    <property type="match status" value="1"/>
</dbReference>
<proteinExistence type="inferred from homology"/>
<protein>
    <submittedName>
        <fullName evidence="7">2,3-bisphosphoglycerate-independent phosphoglycerate mutase</fullName>
        <ecNumber evidence="7">5.4.2.12</ecNumber>
    </submittedName>
</protein>
<evidence type="ECO:0000259" key="6">
    <source>
        <dbReference type="Pfam" id="PF01676"/>
    </source>
</evidence>
<dbReference type="CDD" id="cd16011">
    <property type="entry name" value="iPGM_like"/>
    <property type="match status" value="1"/>
</dbReference>
<comment type="pathway">
    <text evidence="3">Carbohydrate degradation.</text>
</comment>
<organism evidence="7 8">
    <name type="scientific">Candidatus Dehalogenimonas loeffleri</name>
    <dbReference type="NCBI Taxonomy" id="3127115"/>
    <lineage>
        <taxon>Bacteria</taxon>
        <taxon>Bacillati</taxon>
        <taxon>Chloroflexota</taxon>
        <taxon>Dehalococcoidia</taxon>
        <taxon>Dehalococcoidales</taxon>
        <taxon>Dehalococcoidaceae</taxon>
        <taxon>Dehalogenimonas</taxon>
    </lineage>
</organism>
<evidence type="ECO:0000256" key="5">
    <source>
        <dbReference type="ARBA" id="ARBA00023152"/>
    </source>
</evidence>
<dbReference type="InterPro" id="IPR017850">
    <property type="entry name" value="Alkaline_phosphatase_core_sf"/>
</dbReference>
<evidence type="ECO:0000313" key="7">
    <source>
        <dbReference type="EMBL" id="WWX25232.1"/>
    </source>
</evidence>
<dbReference type="InterPro" id="IPR006124">
    <property type="entry name" value="Metalloenzyme"/>
</dbReference>
<comment type="catalytic activity">
    <reaction evidence="1">
        <text>(2R)-2-phosphoglycerate = (2R)-3-phosphoglycerate</text>
        <dbReference type="Rhea" id="RHEA:15901"/>
        <dbReference type="ChEBI" id="CHEBI:58272"/>
        <dbReference type="ChEBI" id="CHEBI:58289"/>
        <dbReference type="EC" id="5.4.2.12"/>
    </reaction>
</comment>
<dbReference type="InterPro" id="IPR004456">
    <property type="entry name" value="Pglycerate_mutase_ApgM"/>
</dbReference>
<dbReference type="NCBIfam" id="TIGR00306">
    <property type="entry name" value="apgM"/>
    <property type="match status" value="1"/>
</dbReference>
<dbReference type="Gene3D" id="3.40.720.10">
    <property type="entry name" value="Alkaline Phosphatase, subunit A"/>
    <property type="match status" value="2"/>
</dbReference>
<dbReference type="Proteomes" id="UP001375370">
    <property type="component" value="Chromosome"/>
</dbReference>
<keyword evidence="5" id="KW-0324">Glycolysis</keyword>
<accession>A0ABZ2J6M0</accession>
<evidence type="ECO:0000256" key="2">
    <source>
        <dbReference type="ARBA" id="ARBA00002315"/>
    </source>
</evidence>
<dbReference type="PANTHER" id="PTHR31209">
    <property type="entry name" value="COFACTOR-INDEPENDENT PHOSPHOGLYCERATE MUTASE"/>
    <property type="match status" value="1"/>
</dbReference>
<comment type="function">
    <text evidence="2">Catalyzes the interconversion of 2-phosphoglycerate and 3-phosphoglycerate.</text>
</comment>
<dbReference type="PIRSF" id="PIRSF006392">
    <property type="entry name" value="IPGAM_arch"/>
    <property type="match status" value="1"/>
</dbReference>
<feature type="domain" description="Metalloenzyme" evidence="6">
    <location>
        <begin position="18"/>
        <end position="391"/>
    </location>
</feature>
<dbReference type="RefSeq" id="WP_338737372.1">
    <property type="nucleotide sequence ID" value="NZ_CP146612.1"/>
</dbReference>
<keyword evidence="8" id="KW-1185">Reference proteome</keyword>
<evidence type="ECO:0000256" key="4">
    <source>
        <dbReference type="ARBA" id="ARBA00005524"/>
    </source>
</evidence>
<keyword evidence="7" id="KW-0413">Isomerase</keyword>
<dbReference type="SUPFAM" id="SSF53649">
    <property type="entry name" value="Alkaline phosphatase-like"/>
    <property type="match status" value="1"/>
</dbReference>
<dbReference type="Pfam" id="PF10143">
    <property type="entry name" value="PhosphMutase"/>
    <property type="match status" value="1"/>
</dbReference>
<evidence type="ECO:0000313" key="8">
    <source>
        <dbReference type="Proteomes" id="UP001375370"/>
    </source>
</evidence>
<dbReference type="PANTHER" id="PTHR31209:SF0">
    <property type="entry name" value="METALLOENZYME DOMAIN-CONTAINING PROTEIN"/>
    <property type="match status" value="1"/>
</dbReference>
<dbReference type="EC" id="5.4.2.12" evidence="7"/>